<dbReference type="GO" id="GO:0004526">
    <property type="term" value="F:ribonuclease P activity"/>
    <property type="evidence" value="ECO:0007669"/>
    <property type="project" value="TreeGrafter"/>
</dbReference>
<dbReference type="Pfam" id="PF08584">
    <property type="entry name" value="Ribonuc_P_40"/>
    <property type="match status" value="1"/>
</dbReference>
<dbReference type="PANTHER" id="PTHR15396:SF1">
    <property type="entry name" value="RIBONUCLEASE P PROTEIN SUBUNIT P40"/>
    <property type="match status" value="1"/>
</dbReference>
<evidence type="ECO:0000313" key="2">
    <source>
        <dbReference type="Proteomes" id="UP000190776"/>
    </source>
</evidence>
<accession>A0A1S8BLD2</accession>
<dbReference type="GO" id="GO:0030681">
    <property type="term" value="C:multimeric ribonuclease P complex"/>
    <property type="evidence" value="ECO:0007669"/>
    <property type="project" value="TreeGrafter"/>
</dbReference>
<reference evidence="1 2" key="1">
    <citation type="submission" date="2017-01" db="EMBL/GenBank/DDBJ databases">
        <title>Draft genome sequence of Diplodia seriata F98.1, a fungal species involved in grapevine trunk diseases.</title>
        <authorList>
            <person name="Robert-Siegwald G."/>
            <person name="Vallet J."/>
            <person name="Abou-Mansour E."/>
            <person name="Xu J."/>
            <person name="Rey P."/>
            <person name="Bertsch C."/>
            <person name="Rego C."/>
            <person name="Larignon P."/>
            <person name="Fontaine F."/>
            <person name="Lebrun M.-H."/>
        </authorList>
    </citation>
    <scope>NUCLEOTIDE SEQUENCE [LARGE SCALE GENOMIC DNA]</scope>
    <source>
        <strain evidence="1 2">F98.1</strain>
    </source>
</reference>
<name>A0A1S8BLD2_9PEZI</name>
<dbReference type="EMBL" id="MSZU01000075">
    <property type="protein sequence ID" value="OMP88311.1"/>
    <property type="molecule type" value="Genomic_DNA"/>
</dbReference>
<dbReference type="Proteomes" id="UP000190776">
    <property type="component" value="Unassembled WGS sequence"/>
</dbReference>
<protein>
    <submittedName>
        <fullName evidence="1">Ribonuclease P protein subunit p40</fullName>
    </submittedName>
</protein>
<dbReference type="PANTHER" id="PTHR15396">
    <property type="entry name" value="RIBONUCLEASE P PROTEIN SUBUNIT P40"/>
    <property type="match status" value="1"/>
</dbReference>
<dbReference type="GO" id="GO:0000171">
    <property type="term" value="F:ribonuclease MRP activity"/>
    <property type="evidence" value="ECO:0007669"/>
    <property type="project" value="TreeGrafter"/>
</dbReference>
<dbReference type="GO" id="GO:0000172">
    <property type="term" value="C:ribonuclease MRP complex"/>
    <property type="evidence" value="ECO:0007669"/>
    <property type="project" value="TreeGrafter"/>
</dbReference>
<gene>
    <name evidence="1" type="ORF">BK809_0003068</name>
</gene>
<organism evidence="1 2">
    <name type="scientific">Diplodia seriata</name>
    <dbReference type="NCBI Taxonomy" id="420778"/>
    <lineage>
        <taxon>Eukaryota</taxon>
        <taxon>Fungi</taxon>
        <taxon>Dikarya</taxon>
        <taxon>Ascomycota</taxon>
        <taxon>Pezizomycotina</taxon>
        <taxon>Dothideomycetes</taxon>
        <taxon>Dothideomycetes incertae sedis</taxon>
        <taxon>Botryosphaeriales</taxon>
        <taxon>Botryosphaeriaceae</taxon>
        <taxon>Diplodia</taxon>
    </lineage>
</organism>
<dbReference type="GO" id="GO:0001682">
    <property type="term" value="P:tRNA 5'-leader removal"/>
    <property type="evidence" value="ECO:0007669"/>
    <property type="project" value="InterPro"/>
</dbReference>
<dbReference type="GO" id="GO:0000447">
    <property type="term" value="P:endonucleolytic cleavage in ITS1 to separate SSU-rRNA from 5.8S rRNA and LSU-rRNA from tricistronic rRNA transcript (SSU-rRNA, 5.8S rRNA, LSU-rRNA)"/>
    <property type="evidence" value="ECO:0007669"/>
    <property type="project" value="TreeGrafter"/>
</dbReference>
<dbReference type="InterPro" id="IPR013893">
    <property type="entry name" value="RNase_P_Rpp40"/>
</dbReference>
<dbReference type="AlphaFoldDB" id="A0A1S8BLD2"/>
<evidence type="ECO:0000313" key="1">
    <source>
        <dbReference type="EMBL" id="OMP88311.1"/>
    </source>
</evidence>
<proteinExistence type="predicted"/>
<dbReference type="OrthoDB" id="63112at2759"/>
<comment type="caution">
    <text evidence="1">The sequence shown here is derived from an EMBL/GenBank/DDBJ whole genome shotgun (WGS) entry which is preliminary data.</text>
</comment>
<sequence>MLDIVNESVPSPKCYFTHAMLGEHMSDKHPPTKKKPFNTILAQPFSHTADLMLPDEVYEVIRQELDAAAGKFHYARVYLSLGEIIDGDFFNHYIKTGRRRSLAGNVLMISEGRRGIDNVFSLREGVLRLELDRATYEKCGLVGKPIPHGGRKHTKERFAVELELRLPSMLHGKKGFERIVWAFKNVLNHSLTWLFHDVQSPDQPPSGPILAHSPQLITAQQDRLNLAQVKVPALTSVADLCDPEYSAEVLEWFGMVSLESPRINGDDDIDSFLSRYEVPMPYRSDGDADPPAVERLTRLRWRGLIPPAFLLRLWMIARRGIVGGSVGAQRTWMAMSVAGFEGETYTMLGIGSRDVLSWECK</sequence>
<dbReference type="STRING" id="420778.A0A1S8BLD2"/>